<protein>
    <recommendedName>
        <fullName evidence="1">VOC domain-containing protein</fullName>
    </recommendedName>
</protein>
<keyword evidence="3" id="KW-1185">Reference proteome</keyword>
<evidence type="ECO:0000313" key="3">
    <source>
        <dbReference type="Proteomes" id="UP000630142"/>
    </source>
</evidence>
<dbReference type="InterPro" id="IPR004360">
    <property type="entry name" value="Glyas_Fos-R_dOase_dom"/>
</dbReference>
<name>A0A8J3DN05_9HYPH</name>
<proteinExistence type="predicted"/>
<dbReference type="CDD" id="cd07246">
    <property type="entry name" value="VOC_like"/>
    <property type="match status" value="1"/>
</dbReference>
<dbReference type="SUPFAM" id="SSF54593">
    <property type="entry name" value="Glyoxalase/Bleomycin resistance protein/Dihydroxybiphenyl dioxygenase"/>
    <property type="match status" value="1"/>
</dbReference>
<dbReference type="Proteomes" id="UP000630142">
    <property type="component" value="Unassembled WGS sequence"/>
</dbReference>
<dbReference type="InterPro" id="IPR037523">
    <property type="entry name" value="VOC_core"/>
</dbReference>
<dbReference type="PANTHER" id="PTHR34109:SF1">
    <property type="entry name" value="VOC DOMAIN-CONTAINING PROTEIN"/>
    <property type="match status" value="1"/>
</dbReference>
<dbReference type="RefSeq" id="WP_189502848.1">
    <property type="nucleotide sequence ID" value="NZ_BMZQ01000001.1"/>
</dbReference>
<dbReference type="Gene3D" id="3.10.180.10">
    <property type="entry name" value="2,3-Dihydroxybiphenyl 1,2-Dioxygenase, domain 1"/>
    <property type="match status" value="1"/>
</dbReference>
<organism evidence="2 3">
    <name type="scientific">Tianweitania populi</name>
    <dbReference type="NCBI Taxonomy" id="1607949"/>
    <lineage>
        <taxon>Bacteria</taxon>
        <taxon>Pseudomonadati</taxon>
        <taxon>Pseudomonadota</taxon>
        <taxon>Alphaproteobacteria</taxon>
        <taxon>Hyphomicrobiales</taxon>
        <taxon>Phyllobacteriaceae</taxon>
        <taxon>Tianweitania</taxon>
    </lineage>
</organism>
<sequence length="135" mass="14780">MSNFEPRPDYAGVTAYVTVTNAREAARFYEQALGSTIADQRATDDGRLMHCEARINGGPFMFNDPFPEHGMDVMPMAGSMTLIVADAQAWWDRAIGAGMTSVVDLHDAFWGDKYGLMKDPFGVNWAIVGPQPSTS</sequence>
<dbReference type="PANTHER" id="PTHR34109">
    <property type="entry name" value="BNAUNNG04460D PROTEIN-RELATED"/>
    <property type="match status" value="1"/>
</dbReference>
<dbReference type="EMBL" id="BMZQ01000001">
    <property type="protein sequence ID" value="GHD11773.1"/>
    <property type="molecule type" value="Genomic_DNA"/>
</dbReference>
<evidence type="ECO:0000259" key="1">
    <source>
        <dbReference type="PROSITE" id="PS51819"/>
    </source>
</evidence>
<reference evidence="2" key="2">
    <citation type="submission" date="2020-09" db="EMBL/GenBank/DDBJ databases">
        <authorList>
            <person name="Sun Q."/>
            <person name="Kim S."/>
        </authorList>
    </citation>
    <scope>NUCLEOTIDE SEQUENCE</scope>
    <source>
        <strain evidence="2">KCTC 42249</strain>
    </source>
</reference>
<comment type="caution">
    <text evidence="2">The sequence shown here is derived from an EMBL/GenBank/DDBJ whole genome shotgun (WGS) entry which is preliminary data.</text>
</comment>
<feature type="domain" description="VOC" evidence="1">
    <location>
        <begin position="7"/>
        <end position="130"/>
    </location>
</feature>
<gene>
    <name evidence="2" type="ORF">GCM10016234_15300</name>
</gene>
<dbReference type="InterPro" id="IPR029068">
    <property type="entry name" value="Glyas_Bleomycin-R_OHBP_Dase"/>
</dbReference>
<reference evidence="2" key="1">
    <citation type="journal article" date="2014" name="Int. J. Syst. Evol. Microbiol.">
        <title>Complete genome sequence of Corynebacterium casei LMG S-19264T (=DSM 44701T), isolated from a smear-ripened cheese.</title>
        <authorList>
            <consortium name="US DOE Joint Genome Institute (JGI-PGF)"/>
            <person name="Walter F."/>
            <person name="Albersmeier A."/>
            <person name="Kalinowski J."/>
            <person name="Ruckert C."/>
        </authorList>
    </citation>
    <scope>NUCLEOTIDE SEQUENCE</scope>
    <source>
        <strain evidence="2">KCTC 42249</strain>
    </source>
</reference>
<dbReference type="Pfam" id="PF00903">
    <property type="entry name" value="Glyoxalase"/>
    <property type="match status" value="1"/>
</dbReference>
<dbReference type="AlphaFoldDB" id="A0A8J3DN05"/>
<accession>A0A8J3DN05</accession>
<evidence type="ECO:0000313" key="2">
    <source>
        <dbReference type="EMBL" id="GHD11773.1"/>
    </source>
</evidence>
<dbReference type="PROSITE" id="PS51819">
    <property type="entry name" value="VOC"/>
    <property type="match status" value="1"/>
</dbReference>